<evidence type="ECO:0000313" key="4">
    <source>
        <dbReference type="Proteomes" id="UP000296733"/>
    </source>
</evidence>
<gene>
    <name evidence="1" type="ORF">DV707_10695</name>
    <name evidence="2" type="ORF">SAMN04488133_2006</name>
</gene>
<dbReference type="Proteomes" id="UP000296733">
    <property type="component" value="Chromosome"/>
</dbReference>
<protein>
    <recommendedName>
        <fullName evidence="5">Head-tail adaptor protein</fullName>
    </recommendedName>
</protein>
<accession>A0A1H5ZIS9</accession>
<sequence>MSFFARFSNRVDQLISRAGVSCEIHREVSSGTDRYGKPVTSWQPVGSVTIADLGDGRDSSLSSTEMGRYRDDEFLVAFSLSADIQSDDRVIFYGDTYRVDTRKRFPTHYESVIRRVEE</sequence>
<evidence type="ECO:0000313" key="2">
    <source>
        <dbReference type="EMBL" id="SEG35914.1"/>
    </source>
</evidence>
<evidence type="ECO:0000313" key="1">
    <source>
        <dbReference type="EMBL" id="QCC48089.1"/>
    </source>
</evidence>
<dbReference type="EMBL" id="CP031311">
    <property type="protein sequence ID" value="QCC48089.1"/>
    <property type="molecule type" value="Genomic_DNA"/>
</dbReference>
<dbReference type="Proteomes" id="UP000236740">
    <property type="component" value="Unassembled WGS sequence"/>
</dbReference>
<organism evidence="2 3">
    <name type="scientific">Halobellus limi</name>
    <dbReference type="NCBI Taxonomy" id="699433"/>
    <lineage>
        <taxon>Archaea</taxon>
        <taxon>Methanobacteriati</taxon>
        <taxon>Methanobacteriota</taxon>
        <taxon>Stenosarchaea group</taxon>
        <taxon>Halobacteria</taxon>
        <taxon>Halobacteriales</taxon>
        <taxon>Haloferacaceae</taxon>
        <taxon>Halobellus</taxon>
    </lineage>
</organism>
<reference evidence="1 4" key="2">
    <citation type="journal article" date="2019" name="Nat. Commun.">
        <title>A new type of DNA phosphorothioation-based antiviral system in archaea.</title>
        <authorList>
            <person name="Xiong L."/>
            <person name="Liu S."/>
            <person name="Chen S."/>
            <person name="Xiao Y."/>
            <person name="Zhu B."/>
            <person name="Gao Y."/>
            <person name="Zhang Y."/>
            <person name="Chen B."/>
            <person name="Luo J."/>
            <person name="Deng Z."/>
            <person name="Chen X."/>
            <person name="Wang L."/>
            <person name="Chen S."/>
        </authorList>
    </citation>
    <scope>NUCLEOTIDE SEQUENCE [LARGE SCALE GENOMIC DNA]</scope>
    <source>
        <strain evidence="1 4">CGMCC 1.10331</strain>
    </source>
</reference>
<dbReference type="KEGG" id="hlm:DV707_10695"/>
<dbReference type="AlphaFoldDB" id="A0A1H5ZIS9"/>
<dbReference type="EMBL" id="FNVN01000002">
    <property type="protein sequence ID" value="SEG35914.1"/>
    <property type="molecule type" value="Genomic_DNA"/>
</dbReference>
<evidence type="ECO:0008006" key="5">
    <source>
        <dbReference type="Google" id="ProtNLM"/>
    </source>
</evidence>
<proteinExistence type="predicted"/>
<keyword evidence="3" id="KW-1185">Reference proteome</keyword>
<name>A0A1H5ZIS9_9EURY</name>
<reference evidence="2 3" key="1">
    <citation type="submission" date="2016-10" db="EMBL/GenBank/DDBJ databases">
        <authorList>
            <person name="de Groot N.N."/>
        </authorList>
    </citation>
    <scope>NUCLEOTIDE SEQUENCE [LARGE SCALE GENOMIC DNA]</scope>
    <source>
        <strain evidence="2 3">CGMCC 1.10331</strain>
    </source>
</reference>
<evidence type="ECO:0000313" key="3">
    <source>
        <dbReference type="Proteomes" id="UP000236740"/>
    </source>
</evidence>